<sequence>MTSSGPLDWLIDRYASRPAAIRKLIDLAIRQPVRWNADQEIRYRSGIIARLTAMMELAEDASVADKAVAFREMFTHADSLEVQRFLTYLIFLIIPDGGWPEPVVWDSAAGRPRSFHLDSQLEYAEKLVVTLLARRLRSES</sequence>
<dbReference type="EMBL" id="CP054619">
    <property type="protein sequence ID" value="QKS51790.1"/>
    <property type="molecule type" value="Genomic_DNA"/>
</dbReference>
<organism evidence="1 2">
    <name type="scientific">Azospirillum oryzae</name>
    <dbReference type="NCBI Taxonomy" id="286727"/>
    <lineage>
        <taxon>Bacteria</taxon>
        <taxon>Pseudomonadati</taxon>
        <taxon>Pseudomonadota</taxon>
        <taxon>Alphaproteobacteria</taxon>
        <taxon>Rhodospirillales</taxon>
        <taxon>Azospirillaceae</taxon>
        <taxon>Azospirillum</taxon>
    </lineage>
</organism>
<gene>
    <name evidence="1" type="ORF">HUE56_15170</name>
</gene>
<dbReference type="OrthoDB" id="7308032at2"/>
<evidence type="ECO:0000313" key="1">
    <source>
        <dbReference type="EMBL" id="QKS51790.1"/>
    </source>
</evidence>
<proteinExistence type="predicted"/>
<protein>
    <submittedName>
        <fullName evidence="1">Uncharacterized protein</fullName>
    </submittedName>
</protein>
<dbReference type="Proteomes" id="UP000509702">
    <property type="component" value="Chromosome"/>
</dbReference>
<dbReference type="AlphaFoldDB" id="A0A6N1AJV0"/>
<evidence type="ECO:0000313" key="2">
    <source>
        <dbReference type="Proteomes" id="UP000509702"/>
    </source>
</evidence>
<accession>A0A6N1AJV0</accession>
<reference evidence="1 2" key="1">
    <citation type="submission" date="2020-06" db="EMBL/GenBank/DDBJ databases">
        <title>Complete genome of Azosprillum oryzae KACC14407.</title>
        <authorList>
            <person name="Kim M."/>
            <person name="Park Y.-J."/>
            <person name="Shin J.-H."/>
        </authorList>
    </citation>
    <scope>NUCLEOTIDE SEQUENCE [LARGE SCALE GENOMIC DNA]</scope>
    <source>
        <strain evidence="1 2">KACC 14407</strain>
    </source>
</reference>
<dbReference type="RefSeq" id="WP_149198374.1">
    <property type="nucleotide sequence ID" value="NZ_BSOV01000044.1"/>
</dbReference>
<name>A0A6N1AJV0_9PROT</name>
<keyword evidence="2" id="KW-1185">Reference proteome</keyword>
<dbReference type="KEGG" id="aoz:HUE56_15170"/>